<feature type="non-terminal residue" evidence="2">
    <location>
        <position position="221"/>
    </location>
</feature>
<proteinExistence type="predicted"/>
<accession>A0ABQ7H521</accession>
<evidence type="ECO:0008006" key="4">
    <source>
        <dbReference type="Google" id="ProtNLM"/>
    </source>
</evidence>
<comment type="caution">
    <text evidence="2">The sequence shown here is derived from an EMBL/GenBank/DDBJ whole genome shotgun (WGS) entry which is preliminary data.</text>
</comment>
<evidence type="ECO:0000313" key="2">
    <source>
        <dbReference type="EMBL" id="KAF5841956.1"/>
    </source>
</evidence>
<feature type="compositionally biased region" description="Basic and acidic residues" evidence="1">
    <location>
        <begin position="118"/>
        <end position="145"/>
    </location>
</feature>
<feature type="region of interest" description="Disordered" evidence="1">
    <location>
        <begin position="101"/>
        <end position="145"/>
    </location>
</feature>
<evidence type="ECO:0000313" key="3">
    <source>
        <dbReference type="Proteomes" id="UP000815325"/>
    </source>
</evidence>
<organism evidence="2 3">
    <name type="scientific">Dunaliella salina</name>
    <name type="common">Green alga</name>
    <name type="synonym">Protococcus salinus</name>
    <dbReference type="NCBI Taxonomy" id="3046"/>
    <lineage>
        <taxon>Eukaryota</taxon>
        <taxon>Viridiplantae</taxon>
        <taxon>Chlorophyta</taxon>
        <taxon>core chlorophytes</taxon>
        <taxon>Chlorophyceae</taxon>
        <taxon>CS clade</taxon>
        <taxon>Chlamydomonadales</taxon>
        <taxon>Dunaliellaceae</taxon>
        <taxon>Dunaliella</taxon>
    </lineage>
</organism>
<reference evidence="2" key="1">
    <citation type="submission" date="2017-08" db="EMBL/GenBank/DDBJ databases">
        <authorList>
            <person name="Polle J.E."/>
            <person name="Barry K."/>
            <person name="Cushman J."/>
            <person name="Schmutz J."/>
            <person name="Tran D."/>
            <person name="Hathwaick L.T."/>
            <person name="Yim W.C."/>
            <person name="Jenkins J."/>
            <person name="Mckie-Krisberg Z.M."/>
            <person name="Prochnik S."/>
            <person name="Lindquist E."/>
            <person name="Dockter R.B."/>
            <person name="Adam C."/>
            <person name="Molina H."/>
            <person name="Bunkerborg J."/>
            <person name="Jin E."/>
            <person name="Buchheim M."/>
            <person name="Magnuson J."/>
        </authorList>
    </citation>
    <scope>NUCLEOTIDE SEQUENCE</scope>
    <source>
        <strain evidence="2">CCAP 19/18</strain>
    </source>
</reference>
<dbReference type="Proteomes" id="UP000815325">
    <property type="component" value="Unassembled WGS sequence"/>
</dbReference>
<dbReference type="EMBL" id="MU069472">
    <property type="protein sequence ID" value="KAF5841956.1"/>
    <property type="molecule type" value="Genomic_DNA"/>
</dbReference>
<gene>
    <name evidence="2" type="ORF">DUNSADRAFT_10127</name>
</gene>
<evidence type="ECO:0000256" key="1">
    <source>
        <dbReference type="SAM" id="MobiDB-lite"/>
    </source>
</evidence>
<feature type="compositionally biased region" description="Basic residues" evidence="1">
    <location>
        <begin position="106"/>
        <end position="115"/>
    </location>
</feature>
<keyword evidence="3" id="KW-1185">Reference proteome</keyword>
<protein>
    <recommendedName>
        <fullName evidence="4">Encoded protein</fullName>
    </recommendedName>
</protein>
<sequence length="221" mass="24371">MDTFGKATFDRTMPCSLRVALPLGVSPSRTAFPHVSPVIAHTHVCCHWCFPFLLLLRFCCPASWGEPLMDSISSRLLLWPSSFPSLLLRCTCQAPAGEPLMTRISRASRKPKKQSSIRAEHQSREPSVHRRRDSEGEVEPSSREGPKLNAEVFEIKCTDGANEDITMFKYRNELGSLSQGAAGLQGHNSQQLPVVSVPMPTDVTKVPVDVSAVALGVYRLK</sequence>
<name>A0ABQ7H521_DUNSA</name>